<organism evidence="1">
    <name type="scientific">Arundo donax</name>
    <name type="common">Giant reed</name>
    <name type="synonym">Donax arundinaceus</name>
    <dbReference type="NCBI Taxonomy" id="35708"/>
    <lineage>
        <taxon>Eukaryota</taxon>
        <taxon>Viridiplantae</taxon>
        <taxon>Streptophyta</taxon>
        <taxon>Embryophyta</taxon>
        <taxon>Tracheophyta</taxon>
        <taxon>Spermatophyta</taxon>
        <taxon>Magnoliopsida</taxon>
        <taxon>Liliopsida</taxon>
        <taxon>Poales</taxon>
        <taxon>Poaceae</taxon>
        <taxon>PACMAD clade</taxon>
        <taxon>Arundinoideae</taxon>
        <taxon>Arundineae</taxon>
        <taxon>Arundo</taxon>
    </lineage>
</organism>
<accession>A0A0A9TJU1</accession>
<evidence type="ECO:0000313" key="1">
    <source>
        <dbReference type="EMBL" id="JAD91490.1"/>
    </source>
</evidence>
<dbReference type="EMBL" id="GBRH01206405">
    <property type="protein sequence ID" value="JAD91490.1"/>
    <property type="molecule type" value="Transcribed_RNA"/>
</dbReference>
<reference evidence="1" key="2">
    <citation type="journal article" date="2015" name="Data Brief">
        <title>Shoot transcriptome of the giant reed, Arundo donax.</title>
        <authorList>
            <person name="Barrero R.A."/>
            <person name="Guerrero F.D."/>
            <person name="Moolhuijzen P."/>
            <person name="Goolsby J.A."/>
            <person name="Tidwell J."/>
            <person name="Bellgard S.E."/>
            <person name="Bellgard M.I."/>
        </authorList>
    </citation>
    <scope>NUCLEOTIDE SEQUENCE</scope>
    <source>
        <tissue evidence="1">Shoot tissue taken approximately 20 cm above the soil surface</tissue>
    </source>
</reference>
<sequence length="50" mass="5761">MVCSYMSLICFLLYTVIGNRIALLFPNFLDKSKIVLFSIFQLVSCSKHEN</sequence>
<dbReference type="AlphaFoldDB" id="A0A0A9TJU1"/>
<proteinExistence type="predicted"/>
<name>A0A0A9TJU1_ARUDO</name>
<protein>
    <submittedName>
        <fullName evidence="1">Uncharacterized protein</fullName>
    </submittedName>
</protein>
<reference evidence="1" key="1">
    <citation type="submission" date="2014-09" db="EMBL/GenBank/DDBJ databases">
        <authorList>
            <person name="Magalhaes I.L.F."/>
            <person name="Oliveira U."/>
            <person name="Santos F.R."/>
            <person name="Vidigal T.H.D.A."/>
            <person name="Brescovit A.D."/>
            <person name="Santos A.J."/>
        </authorList>
    </citation>
    <scope>NUCLEOTIDE SEQUENCE</scope>
    <source>
        <tissue evidence="1">Shoot tissue taken approximately 20 cm above the soil surface</tissue>
    </source>
</reference>